<gene>
    <name evidence="1" type="ORF">HPB48_014047</name>
</gene>
<sequence>MTNCSTLHPDVIVQKIGCISNLLFFGIEDDVNEDWEASEKKLFEFCEENLEFTLTSQQFERVHRIGRSSPDKCQPIIAKFVLFKDKQVVQASTKKLKDTDYSISQDFSVATREAWKKLIEFAKPSKQAFKLRVDRLEMNGKTYVYDSSQLLLFGCSFSEVAK</sequence>
<comment type="caution">
    <text evidence="1">The sequence shown here is derived from an EMBL/GenBank/DDBJ whole genome shotgun (WGS) entry which is preliminary data.</text>
</comment>
<keyword evidence="2" id="KW-1185">Reference proteome</keyword>
<organism evidence="1 2">
    <name type="scientific">Haemaphysalis longicornis</name>
    <name type="common">Bush tick</name>
    <dbReference type="NCBI Taxonomy" id="44386"/>
    <lineage>
        <taxon>Eukaryota</taxon>
        <taxon>Metazoa</taxon>
        <taxon>Ecdysozoa</taxon>
        <taxon>Arthropoda</taxon>
        <taxon>Chelicerata</taxon>
        <taxon>Arachnida</taxon>
        <taxon>Acari</taxon>
        <taxon>Parasitiformes</taxon>
        <taxon>Ixodida</taxon>
        <taxon>Ixodoidea</taxon>
        <taxon>Ixodidae</taxon>
        <taxon>Haemaphysalinae</taxon>
        <taxon>Haemaphysalis</taxon>
    </lineage>
</organism>
<reference evidence="1 2" key="1">
    <citation type="journal article" date="2020" name="Cell">
        <title>Large-Scale Comparative Analyses of Tick Genomes Elucidate Their Genetic Diversity and Vector Capacities.</title>
        <authorList>
            <consortium name="Tick Genome and Microbiome Consortium (TIGMIC)"/>
            <person name="Jia N."/>
            <person name="Wang J."/>
            <person name="Shi W."/>
            <person name="Du L."/>
            <person name="Sun Y."/>
            <person name="Zhan W."/>
            <person name="Jiang J.F."/>
            <person name="Wang Q."/>
            <person name="Zhang B."/>
            <person name="Ji P."/>
            <person name="Bell-Sakyi L."/>
            <person name="Cui X.M."/>
            <person name="Yuan T.T."/>
            <person name="Jiang B.G."/>
            <person name="Yang W.F."/>
            <person name="Lam T.T."/>
            <person name="Chang Q.C."/>
            <person name="Ding S.J."/>
            <person name="Wang X.J."/>
            <person name="Zhu J.G."/>
            <person name="Ruan X.D."/>
            <person name="Zhao L."/>
            <person name="Wei J.T."/>
            <person name="Ye R.Z."/>
            <person name="Que T.C."/>
            <person name="Du C.H."/>
            <person name="Zhou Y.H."/>
            <person name="Cheng J.X."/>
            <person name="Dai P.F."/>
            <person name="Guo W.B."/>
            <person name="Han X.H."/>
            <person name="Huang E.J."/>
            <person name="Li L.F."/>
            <person name="Wei W."/>
            <person name="Gao Y.C."/>
            <person name="Liu J.Z."/>
            <person name="Shao H.Z."/>
            <person name="Wang X."/>
            <person name="Wang C.C."/>
            <person name="Yang T.C."/>
            <person name="Huo Q.B."/>
            <person name="Li W."/>
            <person name="Chen H.Y."/>
            <person name="Chen S.E."/>
            <person name="Zhou L.G."/>
            <person name="Ni X.B."/>
            <person name="Tian J.H."/>
            <person name="Sheng Y."/>
            <person name="Liu T."/>
            <person name="Pan Y.S."/>
            <person name="Xia L.Y."/>
            <person name="Li J."/>
            <person name="Zhao F."/>
            <person name="Cao W.C."/>
        </authorList>
    </citation>
    <scope>NUCLEOTIDE SEQUENCE [LARGE SCALE GENOMIC DNA]</scope>
    <source>
        <strain evidence="1">HaeL-2018</strain>
    </source>
</reference>
<accession>A0A9J6G962</accession>
<evidence type="ECO:0000313" key="1">
    <source>
        <dbReference type="EMBL" id="KAH9371731.1"/>
    </source>
</evidence>
<dbReference type="AlphaFoldDB" id="A0A9J6G962"/>
<evidence type="ECO:0000313" key="2">
    <source>
        <dbReference type="Proteomes" id="UP000821853"/>
    </source>
</evidence>
<name>A0A9J6G962_HAELO</name>
<dbReference type="Proteomes" id="UP000821853">
    <property type="component" value="Chromosome 3"/>
</dbReference>
<dbReference type="OrthoDB" id="6511411at2759"/>
<protein>
    <submittedName>
        <fullName evidence="1">Uncharacterized protein</fullName>
    </submittedName>
</protein>
<proteinExistence type="predicted"/>
<dbReference type="EMBL" id="JABSTR010000005">
    <property type="protein sequence ID" value="KAH9371731.1"/>
    <property type="molecule type" value="Genomic_DNA"/>
</dbReference>
<dbReference type="VEuPathDB" id="VectorBase:HLOH_058819"/>
<dbReference type="Gene3D" id="3.30.70.1820">
    <property type="entry name" value="L1 transposable element, RRM domain"/>
    <property type="match status" value="1"/>
</dbReference>